<reference evidence="1 2" key="2">
    <citation type="submission" date="2018-11" db="EMBL/GenBank/DDBJ databases">
        <authorList>
            <consortium name="Pathogen Informatics"/>
        </authorList>
    </citation>
    <scope>NUCLEOTIDE SEQUENCE [LARGE SCALE GENOMIC DNA]</scope>
</reference>
<sequence length="72" mass="7835">MNFSLTSFWADEWIWNSLIDNRPSNTSPPSVSYPIVGRVPSTPPPPFPISCDSQPTGTTITITVATPSPYPV</sequence>
<dbReference type="AlphaFoldDB" id="A0A0N4Y237"/>
<dbReference type="EMBL" id="UYSL01020186">
    <property type="protein sequence ID" value="VDL73323.1"/>
    <property type="molecule type" value="Genomic_DNA"/>
</dbReference>
<evidence type="ECO:0000313" key="1">
    <source>
        <dbReference type="EMBL" id="VDL73323.1"/>
    </source>
</evidence>
<proteinExistence type="predicted"/>
<dbReference type="Proteomes" id="UP000271162">
    <property type="component" value="Unassembled WGS sequence"/>
</dbReference>
<dbReference type="WBParaSite" id="NBR_0000973301-mRNA-1">
    <property type="protein sequence ID" value="NBR_0000973301-mRNA-1"/>
    <property type="gene ID" value="NBR_0000973301"/>
</dbReference>
<accession>A0A0N4Y237</accession>
<keyword evidence="2" id="KW-1185">Reference proteome</keyword>
<evidence type="ECO:0000313" key="2">
    <source>
        <dbReference type="Proteomes" id="UP000271162"/>
    </source>
</evidence>
<gene>
    <name evidence="1" type="ORF">NBR_LOCUS9734</name>
</gene>
<protein>
    <submittedName>
        <fullName evidence="1 3">Uncharacterized protein</fullName>
    </submittedName>
</protein>
<name>A0A0N4Y237_NIPBR</name>
<evidence type="ECO:0000313" key="3">
    <source>
        <dbReference type="WBParaSite" id="NBR_0000973301-mRNA-1"/>
    </source>
</evidence>
<reference evidence="3" key="1">
    <citation type="submission" date="2017-02" db="UniProtKB">
        <authorList>
            <consortium name="WormBaseParasite"/>
        </authorList>
    </citation>
    <scope>IDENTIFICATION</scope>
</reference>
<organism evidence="3">
    <name type="scientific">Nippostrongylus brasiliensis</name>
    <name type="common">Rat hookworm</name>
    <dbReference type="NCBI Taxonomy" id="27835"/>
    <lineage>
        <taxon>Eukaryota</taxon>
        <taxon>Metazoa</taxon>
        <taxon>Ecdysozoa</taxon>
        <taxon>Nematoda</taxon>
        <taxon>Chromadorea</taxon>
        <taxon>Rhabditida</taxon>
        <taxon>Rhabditina</taxon>
        <taxon>Rhabditomorpha</taxon>
        <taxon>Strongyloidea</taxon>
        <taxon>Heligmosomidae</taxon>
        <taxon>Nippostrongylus</taxon>
    </lineage>
</organism>